<dbReference type="EC" id="2.7.7.65" evidence="1"/>
<dbReference type="FunFam" id="3.30.70.270:FF:000001">
    <property type="entry name" value="Diguanylate cyclase domain protein"/>
    <property type="match status" value="1"/>
</dbReference>
<keyword evidence="3" id="KW-1133">Transmembrane helix</keyword>
<dbReference type="PANTHER" id="PTHR45138:SF9">
    <property type="entry name" value="DIGUANYLATE CYCLASE DGCM-RELATED"/>
    <property type="match status" value="1"/>
</dbReference>
<dbReference type="PROSITE" id="PS50887">
    <property type="entry name" value="GGDEF"/>
    <property type="match status" value="1"/>
</dbReference>
<dbReference type="GO" id="GO:0052621">
    <property type="term" value="F:diguanylate cyclase activity"/>
    <property type="evidence" value="ECO:0007669"/>
    <property type="project" value="UniProtKB-EC"/>
</dbReference>
<evidence type="ECO:0000256" key="3">
    <source>
        <dbReference type="SAM" id="Phobius"/>
    </source>
</evidence>
<dbReference type="Gene3D" id="3.30.70.270">
    <property type="match status" value="1"/>
</dbReference>
<dbReference type="PANTHER" id="PTHR45138">
    <property type="entry name" value="REGULATORY COMPONENTS OF SENSORY TRANSDUCTION SYSTEM"/>
    <property type="match status" value="1"/>
</dbReference>
<feature type="transmembrane region" description="Helical" evidence="3">
    <location>
        <begin position="6"/>
        <end position="26"/>
    </location>
</feature>
<dbReference type="InterPro" id="IPR000160">
    <property type="entry name" value="GGDEF_dom"/>
</dbReference>
<dbReference type="InterPro" id="IPR043128">
    <property type="entry name" value="Rev_trsase/Diguanyl_cyclase"/>
</dbReference>
<evidence type="ECO:0000259" key="4">
    <source>
        <dbReference type="PROSITE" id="PS50887"/>
    </source>
</evidence>
<feature type="transmembrane region" description="Helical" evidence="3">
    <location>
        <begin position="118"/>
        <end position="135"/>
    </location>
</feature>
<feature type="transmembrane region" description="Helical" evidence="3">
    <location>
        <begin position="33"/>
        <end position="52"/>
    </location>
</feature>
<proteinExistence type="predicted"/>
<feature type="domain" description="GGDEF" evidence="4">
    <location>
        <begin position="248"/>
        <end position="381"/>
    </location>
</feature>
<sequence>MGSTDNFAFLLPAIMLIFGCTFLVVRRQGLRDAGYWATAYFLGVAAFSMPLLSDLVSDSILSPIADALFVSAFYFYSGALLFRFGRPGFVRGRLVFCGLSVAVTSYAALVAGNLPAELVINDLSCSVLLAFAVALSIRHARHLADRLLLVIAGLIVLDTVGRNIMLVFVMPSYGGTAEGFLSSNYDFMMQATASILSLLFGLSALGAVALDLIARYRDAADHDPLTGLLNRRGFDRVVADRATGAKAATGAVIICDIDDFKRVNDRFGHACGDLVIRGLAEQLSARLPKGAFAARFGGEEFVAFLPDVGIAQAAAIANAIRLDFAATDRSALGADQAITASFGVAEHRQGDRSLHEQIGRADIALYAAKEAGRNRVMLEGEPPRDLPGIRIASAV</sequence>
<protein>
    <recommendedName>
        <fullName evidence="1">diguanylate cyclase</fullName>
        <ecNumber evidence="1">2.7.7.65</ecNumber>
    </recommendedName>
</protein>
<reference evidence="6 7" key="1">
    <citation type="submission" date="2019-03" db="EMBL/GenBank/DDBJ databases">
        <title>Genomic Encyclopedia of Type Strains, Phase IV (KMG-V): Genome sequencing to study the core and pangenomes of soil and plant-associated prokaryotes.</title>
        <authorList>
            <person name="Whitman W."/>
        </authorList>
    </citation>
    <scope>NUCLEOTIDE SEQUENCE [LARGE SCALE GENOMIC DNA]</scope>
    <source>
        <strain evidence="6 7">FB403</strain>
    </source>
</reference>
<name>A0AAJ3DWS4_9HYPH</name>
<feature type="transmembrane region" description="Helical" evidence="3">
    <location>
        <begin position="94"/>
        <end position="112"/>
    </location>
</feature>
<dbReference type="SMART" id="SM00267">
    <property type="entry name" value="GGDEF"/>
    <property type="match status" value="1"/>
</dbReference>
<evidence type="ECO:0000313" key="5">
    <source>
        <dbReference type="EMBL" id="MBY3065527.1"/>
    </source>
</evidence>
<dbReference type="Pfam" id="PF00990">
    <property type="entry name" value="GGDEF"/>
    <property type="match status" value="1"/>
</dbReference>
<dbReference type="EMBL" id="SMBI01000002">
    <property type="protein sequence ID" value="TCU28248.1"/>
    <property type="molecule type" value="Genomic_DNA"/>
</dbReference>
<dbReference type="NCBIfam" id="TIGR00254">
    <property type="entry name" value="GGDEF"/>
    <property type="match status" value="1"/>
</dbReference>
<evidence type="ECO:0000256" key="2">
    <source>
        <dbReference type="ARBA" id="ARBA00034247"/>
    </source>
</evidence>
<dbReference type="Proteomes" id="UP000295021">
    <property type="component" value="Unassembled WGS sequence"/>
</dbReference>
<evidence type="ECO:0000313" key="8">
    <source>
        <dbReference type="Proteomes" id="UP000758022"/>
    </source>
</evidence>
<dbReference type="GO" id="GO:0005886">
    <property type="term" value="C:plasma membrane"/>
    <property type="evidence" value="ECO:0007669"/>
    <property type="project" value="TreeGrafter"/>
</dbReference>
<dbReference type="Proteomes" id="UP000758022">
    <property type="component" value="Unassembled WGS sequence"/>
</dbReference>
<dbReference type="GO" id="GO:0043709">
    <property type="term" value="P:cell adhesion involved in single-species biofilm formation"/>
    <property type="evidence" value="ECO:0007669"/>
    <property type="project" value="TreeGrafter"/>
</dbReference>
<feature type="transmembrane region" description="Helical" evidence="3">
    <location>
        <begin position="64"/>
        <end position="82"/>
    </location>
</feature>
<keyword evidence="3" id="KW-0812">Transmembrane</keyword>
<dbReference type="AlphaFoldDB" id="A0AAJ3DWS4"/>
<dbReference type="SUPFAM" id="SSF55073">
    <property type="entry name" value="Nucleotide cyclase"/>
    <property type="match status" value="1"/>
</dbReference>
<reference evidence="5" key="2">
    <citation type="submission" date="2020-04" db="EMBL/GenBank/DDBJ databases">
        <title>Global-level population genomics supports evidence of horizontal gene transfer on evolution of Rhizobia in Lentils.</title>
        <authorList>
            <person name="Gai Y."/>
            <person name="Cook D."/>
            <person name="Riely B."/>
        </authorList>
    </citation>
    <scope>NUCLEOTIDE SEQUENCE</scope>
    <source>
        <strain evidence="5">TLR9</strain>
    </source>
</reference>
<keyword evidence="3" id="KW-0472">Membrane</keyword>
<evidence type="ECO:0000313" key="6">
    <source>
        <dbReference type="EMBL" id="TCU28248.1"/>
    </source>
</evidence>
<organism evidence="5 8">
    <name type="scientific">Rhizobium laguerreae</name>
    <dbReference type="NCBI Taxonomy" id="1076926"/>
    <lineage>
        <taxon>Bacteria</taxon>
        <taxon>Pseudomonadati</taxon>
        <taxon>Pseudomonadota</taxon>
        <taxon>Alphaproteobacteria</taxon>
        <taxon>Hyphomicrobiales</taxon>
        <taxon>Rhizobiaceae</taxon>
        <taxon>Rhizobium/Agrobacterium group</taxon>
        <taxon>Rhizobium</taxon>
    </lineage>
</organism>
<gene>
    <name evidence="6" type="ORF">EV131_10280</name>
    <name evidence="5" type="ORF">HFO74_19230</name>
</gene>
<accession>A0AAJ3DWS4</accession>
<dbReference type="EMBL" id="JAAXQQ010000006">
    <property type="protein sequence ID" value="MBY3065527.1"/>
    <property type="molecule type" value="Genomic_DNA"/>
</dbReference>
<evidence type="ECO:0000313" key="7">
    <source>
        <dbReference type="Proteomes" id="UP000295021"/>
    </source>
</evidence>
<comment type="catalytic activity">
    <reaction evidence="2">
        <text>2 GTP = 3',3'-c-di-GMP + 2 diphosphate</text>
        <dbReference type="Rhea" id="RHEA:24898"/>
        <dbReference type="ChEBI" id="CHEBI:33019"/>
        <dbReference type="ChEBI" id="CHEBI:37565"/>
        <dbReference type="ChEBI" id="CHEBI:58805"/>
        <dbReference type="EC" id="2.7.7.65"/>
    </reaction>
</comment>
<feature type="transmembrane region" description="Helical" evidence="3">
    <location>
        <begin position="147"/>
        <end position="171"/>
    </location>
</feature>
<dbReference type="RefSeq" id="WP_132609894.1">
    <property type="nucleotide sequence ID" value="NZ_JAAXQQ010000006.1"/>
</dbReference>
<dbReference type="CDD" id="cd01949">
    <property type="entry name" value="GGDEF"/>
    <property type="match status" value="1"/>
</dbReference>
<comment type="caution">
    <text evidence="5">The sequence shown here is derived from an EMBL/GenBank/DDBJ whole genome shotgun (WGS) entry which is preliminary data.</text>
</comment>
<feature type="transmembrane region" description="Helical" evidence="3">
    <location>
        <begin position="191"/>
        <end position="214"/>
    </location>
</feature>
<evidence type="ECO:0000256" key="1">
    <source>
        <dbReference type="ARBA" id="ARBA00012528"/>
    </source>
</evidence>
<dbReference type="InterPro" id="IPR050469">
    <property type="entry name" value="Diguanylate_Cyclase"/>
</dbReference>
<dbReference type="InterPro" id="IPR029787">
    <property type="entry name" value="Nucleotide_cyclase"/>
</dbReference>
<dbReference type="GO" id="GO:1902201">
    <property type="term" value="P:negative regulation of bacterial-type flagellum-dependent cell motility"/>
    <property type="evidence" value="ECO:0007669"/>
    <property type="project" value="TreeGrafter"/>
</dbReference>